<dbReference type="Gene3D" id="3.30.70.120">
    <property type="match status" value="1"/>
</dbReference>
<dbReference type="PANTHER" id="PTHR13799">
    <property type="entry name" value="NGG1 INTERACTING FACTOR 3"/>
    <property type="match status" value="1"/>
</dbReference>
<dbReference type="PIRSF" id="PIRSF037489">
    <property type="entry name" value="UCP037489_NIF3_YqfO"/>
    <property type="match status" value="1"/>
</dbReference>
<sequence length="386" mass="40818">MSTPRLHEIISTLDDLYDPSWADDWDAVGTVVGDPDDSVSKVLFAVDPVRAVVDEAIDWGADLIVTHHPLLLRGVNSVAATTPKGKVVHSLIRSGIALHTCHTNADSPPGGVSAAMADAFGLADVSPLDADAADPLDKVVTFVPHANAQQVVDALAAAGAGSIGEYDRCHFASSGTGSFRPSAAANPTIGVSGRIEEVPETRLEMILPRAGRTQVLAALRAAHPYEEPAFDLFELAEMPGDRGSGRVGVLPEPMPLRDFAARVVDALPATSSVARVAGDPERLVRTVALCGGAGDFLLDRARSVGADVYVTSDLRHHPVSELHEHDEAPAVVDVPHWSAEWTWLPGAARTLADRLSAEGATVETRVSRVVTDPWAMYVPWSSTEPS</sequence>
<dbReference type="SUPFAM" id="SSF102705">
    <property type="entry name" value="NIF3 (NGG1p interacting factor 3)-like"/>
    <property type="match status" value="1"/>
</dbReference>
<dbReference type="InterPro" id="IPR002678">
    <property type="entry name" value="DUF34/NIF3"/>
</dbReference>
<evidence type="ECO:0000313" key="8">
    <source>
        <dbReference type="Proteomes" id="UP001164390"/>
    </source>
</evidence>
<comment type="subunit">
    <text evidence="2">Homohexamer.</text>
</comment>
<evidence type="ECO:0000256" key="3">
    <source>
        <dbReference type="ARBA" id="ARBA00022112"/>
    </source>
</evidence>
<accession>A0AA46YMA4</accession>
<dbReference type="InterPro" id="IPR036069">
    <property type="entry name" value="DUF34/NIF3_sf"/>
</dbReference>
<dbReference type="Proteomes" id="UP001164390">
    <property type="component" value="Chromosome"/>
</dbReference>
<dbReference type="KEGG" id="sgrg:L0C25_00460"/>
<feature type="binding site" evidence="6">
    <location>
        <position position="336"/>
    </location>
    <ligand>
        <name>a divalent metal cation</name>
        <dbReference type="ChEBI" id="CHEBI:60240"/>
        <label>1</label>
    </ligand>
</feature>
<keyword evidence="8" id="KW-1185">Reference proteome</keyword>
<evidence type="ECO:0000256" key="2">
    <source>
        <dbReference type="ARBA" id="ARBA00011643"/>
    </source>
</evidence>
<dbReference type="EMBL" id="CP094970">
    <property type="protein sequence ID" value="UYM05593.1"/>
    <property type="molecule type" value="Genomic_DNA"/>
</dbReference>
<evidence type="ECO:0000313" key="7">
    <source>
        <dbReference type="EMBL" id="UYM05593.1"/>
    </source>
</evidence>
<keyword evidence="4 5" id="KW-0479">Metal-binding</keyword>
<feature type="binding site" evidence="6">
    <location>
        <position position="68"/>
    </location>
    <ligand>
        <name>a divalent metal cation</name>
        <dbReference type="ChEBI" id="CHEBI:60240"/>
        <label>1</label>
    </ligand>
</feature>
<reference evidence="7" key="1">
    <citation type="submission" date="2022-01" db="EMBL/GenBank/DDBJ databases">
        <title>Nocardioidaceae gen. sp. A5X3R13.</title>
        <authorList>
            <person name="Lopez Marin M.A."/>
            <person name="Uhlik O."/>
        </authorList>
    </citation>
    <scope>NUCLEOTIDE SEQUENCE</scope>
    <source>
        <strain evidence="7">A5X3R13</strain>
    </source>
</reference>
<dbReference type="FunFam" id="3.40.1390.30:FF:000001">
    <property type="entry name" value="GTP cyclohydrolase 1 type 2"/>
    <property type="match status" value="1"/>
</dbReference>
<dbReference type="Pfam" id="PF01784">
    <property type="entry name" value="DUF34_NIF3"/>
    <property type="match status" value="1"/>
</dbReference>
<dbReference type="GO" id="GO:0046872">
    <property type="term" value="F:metal ion binding"/>
    <property type="evidence" value="ECO:0007669"/>
    <property type="project" value="UniProtKB-UniRule"/>
</dbReference>
<comment type="similarity">
    <text evidence="1 5">Belongs to the GTP cyclohydrolase I type 2/NIF3 family.</text>
</comment>
<dbReference type="AlphaFoldDB" id="A0AA46YMA4"/>
<dbReference type="NCBIfam" id="TIGR00486">
    <property type="entry name" value="YbgI_SA1388"/>
    <property type="match status" value="1"/>
</dbReference>
<name>A0AA46YMA4_9ACTN</name>
<evidence type="ECO:0000256" key="4">
    <source>
        <dbReference type="ARBA" id="ARBA00022723"/>
    </source>
</evidence>
<dbReference type="PANTHER" id="PTHR13799:SF14">
    <property type="entry name" value="GTP CYCLOHYDROLASE 1 TYPE 2 HOMOLOG"/>
    <property type="match status" value="1"/>
</dbReference>
<feature type="binding site" evidence="6">
    <location>
        <position position="106"/>
    </location>
    <ligand>
        <name>a divalent metal cation</name>
        <dbReference type="ChEBI" id="CHEBI:60240"/>
        <label>1</label>
    </ligand>
</feature>
<dbReference type="InterPro" id="IPR017221">
    <property type="entry name" value="DUF34/NIF3_bac"/>
</dbReference>
<dbReference type="InterPro" id="IPR015867">
    <property type="entry name" value="N-reg_PII/ATP_PRibTrfase_C"/>
</dbReference>
<protein>
    <recommendedName>
        <fullName evidence="3 5">GTP cyclohydrolase 1 type 2 homolog</fullName>
    </recommendedName>
</protein>
<gene>
    <name evidence="7" type="ORF">L0C25_00460</name>
</gene>
<dbReference type="FunFam" id="3.30.70.120:FF:000006">
    <property type="entry name" value="GTP cyclohydrolase 1 type 2 homolog"/>
    <property type="match status" value="1"/>
</dbReference>
<evidence type="ECO:0000256" key="1">
    <source>
        <dbReference type="ARBA" id="ARBA00006964"/>
    </source>
</evidence>
<proteinExistence type="inferred from homology"/>
<dbReference type="GO" id="GO:0005737">
    <property type="term" value="C:cytoplasm"/>
    <property type="evidence" value="ECO:0007669"/>
    <property type="project" value="TreeGrafter"/>
</dbReference>
<evidence type="ECO:0000256" key="6">
    <source>
        <dbReference type="PIRSR" id="PIRSR602678-1"/>
    </source>
</evidence>
<organism evidence="7 8">
    <name type="scientific">Solicola gregarius</name>
    <dbReference type="NCBI Taxonomy" id="2908642"/>
    <lineage>
        <taxon>Bacteria</taxon>
        <taxon>Bacillati</taxon>
        <taxon>Actinomycetota</taxon>
        <taxon>Actinomycetes</taxon>
        <taxon>Propionibacteriales</taxon>
        <taxon>Nocardioidaceae</taxon>
        <taxon>Solicola</taxon>
    </lineage>
</organism>
<evidence type="ECO:0000256" key="5">
    <source>
        <dbReference type="PIRNR" id="PIRNR037489"/>
    </source>
</evidence>
<feature type="binding site" evidence="6">
    <location>
        <position position="340"/>
    </location>
    <ligand>
        <name>a divalent metal cation</name>
        <dbReference type="ChEBI" id="CHEBI:60240"/>
        <label>1</label>
    </ligand>
</feature>
<feature type="binding site" evidence="6">
    <location>
        <position position="67"/>
    </location>
    <ligand>
        <name>a divalent metal cation</name>
        <dbReference type="ChEBI" id="CHEBI:60240"/>
        <label>1</label>
    </ligand>
</feature>
<dbReference type="Gene3D" id="3.40.1390.30">
    <property type="entry name" value="NIF3 (NGG1p interacting factor 3)-like"/>
    <property type="match status" value="1"/>
</dbReference>
<dbReference type="RefSeq" id="WP_271634410.1">
    <property type="nucleotide sequence ID" value="NZ_CP094970.1"/>
</dbReference>